<dbReference type="PANTHER" id="PTHR47979">
    <property type="entry name" value="DRAB11-RELATED"/>
    <property type="match status" value="1"/>
</dbReference>
<dbReference type="CDD" id="cd00154">
    <property type="entry name" value="Rab"/>
    <property type="match status" value="1"/>
</dbReference>
<comment type="similarity">
    <text evidence="1">Belongs to the small GTPase superfamily. Rab family.</text>
</comment>
<comment type="caution">
    <text evidence="2">The sequence shown here is derived from an EMBL/GenBank/DDBJ whole genome shotgun (WGS) entry which is preliminary data.</text>
</comment>
<evidence type="ECO:0000313" key="2">
    <source>
        <dbReference type="EMBL" id="CAI2379962.1"/>
    </source>
</evidence>
<dbReference type="InterPro" id="IPR027417">
    <property type="entry name" value="P-loop_NTPase"/>
</dbReference>
<dbReference type="PROSITE" id="PS51421">
    <property type="entry name" value="RAS"/>
    <property type="match status" value="1"/>
</dbReference>
<dbReference type="PRINTS" id="PR00449">
    <property type="entry name" value="RASTRNSFRMNG"/>
</dbReference>
<dbReference type="SMART" id="SM00173">
    <property type="entry name" value="RAS"/>
    <property type="match status" value="1"/>
</dbReference>
<organism evidence="2 3">
    <name type="scientific">Euplotes crassus</name>
    <dbReference type="NCBI Taxonomy" id="5936"/>
    <lineage>
        <taxon>Eukaryota</taxon>
        <taxon>Sar</taxon>
        <taxon>Alveolata</taxon>
        <taxon>Ciliophora</taxon>
        <taxon>Intramacronucleata</taxon>
        <taxon>Spirotrichea</taxon>
        <taxon>Hypotrichia</taxon>
        <taxon>Euplotida</taxon>
        <taxon>Euplotidae</taxon>
        <taxon>Moneuplotes</taxon>
    </lineage>
</organism>
<dbReference type="InterPro" id="IPR050209">
    <property type="entry name" value="Rab_GTPases_membrane_traffic"/>
</dbReference>
<dbReference type="EMBL" id="CAMPGE010021853">
    <property type="protein sequence ID" value="CAI2379962.1"/>
    <property type="molecule type" value="Genomic_DNA"/>
</dbReference>
<proteinExistence type="inferred from homology"/>
<dbReference type="InterPro" id="IPR001806">
    <property type="entry name" value="Small_GTPase"/>
</dbReference>
<name>A0AAD1XVY6_EUPCR</name>
<keyword evidence="3" id="KW-1185">Reference proteome</keyword>
<dbReference type="NCBIfam" id="TIGR00231">
    <property type="entry name" value="small_GTP"/>
    <property type="match status" value="1"/>
</dbReference>
<dbReference type="AlphaFoldDB" id="A0AAD1XVY6"/>
<dbReference type="SMART" id="SM00175">
    <property type="entry name" value="RAB"/>
    <property type="match status" value="1"/>
</dbReference>
<accession>A0AAD1XVY6</accession>
<sequence>MKYTGMMTTEDISDTDYDFLYKIMVVGDMATGKTNIAQRFLGQQFENTSPTCAVEFAFKDYTSETDDRLRLQVWDTSGDDKHKCITFAHLRRALGVILVYDVCNQDSFFNLHYWIDVVRENADEHVMILLMPNKCDLLLKHPEKRQIKREMAEELARKQKLLFLNECSAKLEINIEESFEYLISNVHRTQMELIQQKKRPATTLRLTIEKEIEMERRREQDKCCK</sequence>
<protein>
    <submittedName>
        <fullName evidence="2">Uncharacterized protein</fullName>
    </submittedName>
</protein>
<reference evidence="2" key="1">
    <citation type="submission" date="2023-07" db="EMBL/GenBank/DDBJ databases">
        <authorList>
            <consortium name="AG Swart"/>
            <person name="Singh M."/>
            <person name="Singh A."/>
            <person name="Seah K."/>
            <person name="Emmerich C."/>
        </authorList>
    </citation>
    <scope>NUCLEOTIDE SEQUENCE</scope>
    <source>
        <strain evidence="2">DP1</strain>
    </source>
</reference>
<dbReference type="SUPFAM" id="SSF52540">
    <property type="entry name" value="P-loop containing nucleoside triphosphate hydrolases"/>
    <property type="match status" value="1"/>
</dbReference>
<dbReference type="FunFam" id="3.40.50.300:FF:001447">
    <property type="entry name" value="Ras-related protein Rab-1B"/>
    <property type="match status" value="1"/>
</dbReference>
<dbReference type="PROSITE" id="PS51419">
    <property type="entry name" value="RAB"/>
    <property type="match status" value="1"/>
</dbReference>
<dbReference type="Gene3D" id="3.40.50.300">
    <property type="entry name" value="P-loop containing nucleotide triphosphate hydrolases"/>
    <property type="match status" value="1"/>
</dbReference>
<gene>
    <name evidence="2" type="ORF">ECRASSUSDP1_LOCUS21386</name>
</gene>
<dbReference type="SMART" id="SM00174">
    <property type="entry name" value="RHO"/>
    <property type="match status" value="1"/>
</dbReference>
<dbReference type="GO" id="GO:0003924">
    <property type="term" value="F:GTPase activity"/>
    <property type="evidence" value="ECO:0007669"/>
    <property type="project" value="InterPro"/>
</dbReference>
<dbReference type="Proteomes" id="UP001295684">
    <property type="component" value="Unassembled WGS sequence"/>
</dbReference>
<dbReference type="InterPro" id="IPR005225">
    <property type="entry name" value="Small_GTP-bd"/>
</dbReference>
<dbReference type="SMART" id="SM00176">
    <property type="entry name" value="RAN"/>
    <property type="match status" value="1"/>
</dbReference>
<dbReference type="Pfam" id="PF00071">
    <property type="entry name" value="Ras"/>
    <property type="match status" value="1"/>
</dbReference>
<evidence type="ECO:0000256" key="1">
    <source>
        <dbReference type="ARBA" id="ARBA00006270"/>
    </source>
</evidence>
<dbReference type="GO" id="GO:0005525">
    <property type="term" value="F:GTP binding"/>
    <property type="evidence" value="ECO:0007669"/>
    <property type="project" value="InterPro"/>
</dbReference>
<evidence type="ECO:0000313" key="3">
    <source>
        <dbReference type="Proteomes" id="UP001295684"/>
    </source>
</evidence>